<dbReference type="PANTHER" id="PTHR38602:SF1">
    <property type="entry name" value="INNER MEMBRANE PROTEIN"/>
    <property type="match status" value="1"/>
</dbReference>
<protein>
    <recommendedName>
        <fullName evidence="3">DUF2065 domain-containing protein</fullName>
    </recommendedName>
</protein>
<gene>
    <name evidence="2" type="ORF">METZ01_LOCUS370155</name>
</gene>
<feature type="transmembrane region" description="Helical" evidence="1">
    <location>
        <begin position="40"/>
        <end position="59"/>
    </location>
</feature>
<organism evidence="2">
    <name type="scientific">marine metagenome</name>
    <dbReference type="NCBI Taxonomy" id="408172"/>
    <lineage>
        <taxon>unclassified sequences</taxon>
        <taxon>metagenomes</taxon>
        <taxon>ecological metagenomes</taxon>
    </lineage>
</organism>
<evidence type="ECO:0008006" key="3">
    <source>
        <dbReference type="Google" id="ProtNLM"/>
    </source>
</evidence>
<dbReference type="EMBL" id="UINC01134020">
    <property type="protein sequence ID" value="SVD17301.1"/>
    <property type="molecule type" value="Genomic_DNA"/>
</dbReference>
<dbReference type="PANTHER" id="PTHR38602">
    <property type="entry name" value="INNER MEMBRANE PROTEIN-RELATED"/>
    <property type="match status" value="1"/>
</dbReference>
<name>A0A382T7M1_9ZZZZ</name>
<keyword evidence="1" id="KW-0812">Transmembrane</keyword>
<dbReference type="AlphaFoldDB" id="A0A382T7M1"/>
<dbReference type="InterPro" id="IPR019201">
    <property type="entry name" value="DUF2065"/>
</dbReference>
<sequence length="66" mass="7304">MGLFLSALGLMMIFEGVPYFCSPSQVKVFAQKIGEVPDQILRFVGLALMLVGLTVVYLGRSFFENN</sequence>
<evidence type="ECO:0000256" key="1">
    <source>
        <dbReference type="SAM" id="Phobius"/>
    </source>
</evidence>
<proteinExistence type="predicted"/>
<accession>A0A382T7M1</accession>
<dbReference type="Pfam" id="PF09838">
    <property type="entry name" value="DUF2065"/>
    <property type="match status" value="1"/>
</dbReference>
<evidence type="ECO:0000313" key="2">
    <source>
        <dbReference type="EMBL" id="SVD17301.1"/>
    </source>
</evidence>
<keyword evidence="1" id="KW-1133">Transmembrane helix</keyword>
<reference evidence="2" key="1">
    <citation type="submission" date="2018-05" db="EMBL/GenBank/DDBJ databases">
        <authorList>
            <person name="Lanie J.A."/>
            <person name="Ng W.-L."/>
            <person name="Kazmierczak K.M."/>
            <person name="Andrzejewski T.M."/>
            <person name="Davidsen T.M."/>
            <person name="Wayne K.J."/>
            <person name="Tettelin H."/>
            <person name="Glass J.I."/>
            <person name="Rusch D."/>
            <person name="Podicherti R."/>
            <person name="Tsui H.-C.T."/>
            <person name="Winkler M.E."/>
        </authorList>
    </citation>
    <scope>NUCLEOTIDE SEQUENCE</scope>
</reference>
<keyword evidence="1" id="KW-0472">Membrane</keyword>